<dbReference type="RefSeq" id="XP_024581007.1">
    <property type="nucleotide sequence ID" value="XM_024730762.1"/>
</dbReference>
<dbReference type="AlphaFoldDB" id="A0A0P1ATL2"/>
<evidence type="ECO:0000313" key="2">
    <source>
        <dbReference type="EMBL" id="CEG44638.1"/>
    </source>
</evidence>
<name>A0A0P1ATL2_PLAHL</name>
<proteinExistence type="predicted"/>
<feature type="region of interest" description="Disordered" evidence="1">
    <location>
        <begin position="25"/>
        <end position="57"/>
    </location>
</feature>
<accession>A0A0P1ATL2</accession>
<evidence type="ECO:0000256" key="1">
    <source>
        <dbReference type="SAM" id="MobiDB-lite"/>
    </source>
</evidence>
<dbReference type="OrthoDB" id="125368at2759"/>
<evidence type="ECO:0000313" key="3">
    <source>
        <dbReference type="Proteomes" id="UP000054928"/>
    </source>
</evidence>
<protein>
    <submittedName>
        <fullName evidence="2">Uncharacterized protein</fullName>
    </submittedName>
</protein>
<dbReference type="Proteomes" id="UP000054928">
    <property type="component" value="Unassembled WGS sequence"/>
</dbReference>
<sequence length="259" mass="30057">MFAEEQQWLWTSRQRTYILTVSENPNREEKKEGHQCISVAKQPHRKSPRTAASDKFDEPQVVVEQLGRSRKKLYSGSDTCRRSSAAFAFAIFEVALPRDKEFVRYTIFLNENDPMSLDAFDVPGALDDQGFEHACAIIWSGTTWFSPLCQPVVYLETRICPLKGEYQWDIVVSHQLYFSTREISEHHNVVLVDFGRLMKTTSMGVCVIDNISNCLPAKTRFRNVQLHFELWIQVEGKAIEERIDYRNFRPLKFSHQKSG</sequence>
<organism evidence="2 3">
    <name type="scientific">Plasmopara halstedii</name>
    <name type="common">Downy mildew of sunflower</name>
    <dbReference type="NCBI Taxonomy" id="4781"/>
    <lineage>
        <taxon>Eukaryota</taxon>
        <taxon>Sar</taxon>
        <taxon>Stramenopiles</taxon>
        <taxon>Oomycota</taxon>
        <taxon>Peronosporomycetes</taxon>
        <taxon>Peronosporales</taxon>
        <taxon>Peronosporaceae</taxon>
        <taxon>Plasmopara</taxon>
    </lineage>
</organism>
<dbReference type="GeneID" id="36396039"/>
<dbReference type="EMBL" id="CCYD01001204">
    <property type="protein sequence ID" value="CEG44638.1"/>
    <property type="molecule type" value="Genomic_DNA"/>
</dbReference>
<keyword evidence="3" id="KW-1185">Reference proteome</keyword>
<reference evidence="3" key="1">
    <citation type="submission" date="2014-09" db="EMBL/GenBank/DDBJ databases">
        <authorList>
            <person name="Sharma Rahul"/>
            <person name="Thines Marco"/>
        </authorList>
    </citation>
    <scope>NUCLEOTIDE SEQUENCE [LARGE SCALE GENOMIC DNA]</scope>
</reference>
<feature type="compositionally biased region" description="Basic and acidic residues" evidence="1">
    <location>
        <begin position="25"/>
        <end position="34"/>
    </location>
</feature>